<organism evidence="1 2">
    <name type="scientific">Fulvivirga lutea</name>
    <dbReference type="NCBI Taxonomy" id="2810512"/>
    <lineage>
        <taxon>Bacteria</taxon>
        <taxon>Pseudomonadati</taxon>
        <taxon>Bacteroidota</taxon>
        <taxon>Cytophagia</taxon>
        <taxon>Cytophagales</taxon>
        <taxon>Fulvivirgaceae</taxon>
        <taxon>Fulvivirga</taxon>
    </lineage>
</organism>
<dbReference type="Proteomes" id="UP000662783">
    <property type="component" value="Chromosome"/>
</dbReference>
<proteinExistence type="predicted"/>
<name>A0A975A2Z7_9BACT</name>
<evidence type="ECO:0008006" key="3">
    <source>
        <dbReference type="Google" id="ProtNLM"/>
    </source>
</evidence>
<dbReference type="KEGG" id="fuv:JR347_08290"/>
<accession>A0A975A2Z7</accession>
<gene>
    <name evidence="1" type="ORF">JR347_08290</name>
</gene>
<dbReference type="EMBL" id="CP070608">
    <property type="protein sequence ID" value="QSE99072.1"/>
    <property type="molecule type" value="Genomic_DNA"/>
</dbReference>
<protein>
    <recommendedName>
        <fullName evidence="3">DUF4905 domain-containing protein</fullName>
    </recommendedName>
</protein>
<keyword evidence="2" id="KW-1185">Reference proteome</keyword>
<reference evidence="1" key="1">
    <citation type="submission" date="2021-02" db="EMBL/GenBank/DDBJ databases">
        <title>Fulvivirga sp. S481 isolated from sea water.</title>
        <authorList>
            <person name="Bae S.S."/>
            <person name="Baek K."/>
        </authorList>
    </citation>
    <scope>NUCLEOTIDE SEQUENCE</scope>
    <source>
        <strain evidence="1">S481</strain>
    </source>
</reference>
<sequence length="223" mass="25958">MAGKLNLIFSYKFELSIWKYVISQSGTFLVFELRSDKSDEVRFTYYDLVEKRLVEINLNESDFRTTLFEIEEDQIYFKKYDAGANPVIQSILSWDRNLASTKVLPSDTNVNRTENRLISPSLYTAINEHYPLLVSFIKSLTNDEPNNKGIEYLEWNDYVVVSYYTGEKSMANFLLVVNNNKEIVVHEQLGINLLGIGQDTFTVDGNKLIFVKDNCEIFIYQYE</sequence>
<evidence type="ECO:0000313" key="1">
    <source>
        <dbReference type="EMBL" id="QSE99072.1"/>
    </source>
</evidence>
<dbReference type="AlphaFoldDB" id="A0A975A2Z7"/>
<evidence type="ECO:0000313" key="2">
    <source>
        <dbReference type="Proteomes" id="UP000662783"/>
    </source>
</evidence>
<dbReference type="RefSeq" id="WP_205723583.1">
    <property type="nucleotide sequence ID" value="NZ_CP070608.1"/>
</dbReference>